<protein>
    <recommendedName>
        <fullName evidence="2">C-Maf-inducing protein PH domain-containing protein</fullName>
    </recommendedName>
</protein>
<dbReference type="Proteomes" id="UP001233999">
    <property type="component" value="Unassembled WGS sequence"/>
</dbReference>
<feature type="compositionally biased region" description="Basic and acidic residues" evidence="1">
    <location>
        <begin position="72"/>
        <end position="81"/>
    </location>
</feature>
<feature type="non-terminal residue" evidence="3">
    <location>
        <position position="321"/>
    </location>
</feature>
<dbReference type="Pfam" id="PF23066">
    <property type="entry name" value="PH_21"/>
    <property type="match status" value="1"/>
</dbReference>
<gene>
    <name evidence="3" type="ORF">L9F63_020099</name>
</gene>
<feature type="region of interest" description="Disordered" evidence="1">
    <location>
        <begin position="149"/>
        <end position="223"/>
    </location>
</feature>
<name>A0AAD7ZT86_DIPPU</name>
<dbReference type="AlphaFoldDB" id="A0AAD7ZT86"/>
<reference evidence="3" key="1">
    <citation type="journal article" date="2023" name="IScience">
        <title>Live-bearing cockroach genome reveals convergent evolutionary mechanisms linked to viviparity in insects and beyond.</title>
        <authorList>
            <person name="Fouks B."/>
            <person name="Harrison M.C."/>
            <person name="Mikhailova A.A."/>
            <person name="Marchal E."/>
            <person name="English S."/>
            <person name="Carruthers M."/>
            <person name="Jennings E.C."/>
            <person name="Chiamaka E.L."/>
            <person name="Frigard R.A."/>
            <person name="Pippel M."/>
            <person name="Attardo G.M."/>
            <person name="Benoit J.B."/>
            <person name="Bornberg-Bauer E."/>
            <person name="Tobe S.S."/>
        </authorList>
    </citation>
    <scope>NUCLEOTIDE SEQUENCE</scope>
    <source>
        <strain evidence="3">Stay&amp;Tobe</strain>
    </source>
</reference>
<organism evidence="3 4">
    <name type="scientific">Diploptera punctata</name>
    <name type="common">Pacific beetle cockroach</name>
    <dbReference type="NCBI Taxonomy" id="6984"/>
    <lineage>
        <taxon>Eukaryota</taxon>
        <taxon>Metazoa</taxon>
        <taxon>Ecdysozoa</taxon>
        <taxon>Arthropoda</taxon>
        <taxon>Hexapoda</taxon>
        <taxon>Insecta</taxon>
        <taxon>Pterygota</taxon>
        <taxon>Neoptera</taxon>
        <taxon>Polyneoptera</taxon>
        <taxon>Dictyoptera</taxon>
        <taxon>Blattodea</taxon>
        <taxon>Blaberoidea</taxon>
        <taxon>Blaberidae</taxon>
        <taxon>Diplopterinae</taxon>
        <taxon>Diploptera</taxon>
    </lineage>
</organism>
<proteinExistence type="predicted"/>
<keyword evidence="4" id="KW-1185">Reference proteome</keyword>
<evidence type="ECO:0000313" key="3">
    <source>
        <dbReference type="EMBL" id="KAJ9586237.1"/>
    </source>
</evidence>
<feature type="domain" description="C-Maf-inducing protein PH" evidence="2">
    <location>
        <begin position="272"/>
        <end position="321"/>
    </location>
</feature>
<reference evidence="3" key="2">
    <citation type="submission" date="2023-05" db="EMBL/GenBank/DDBJ databases">
        <authorList>
            <person name="Fouks B."/>
        </authorList>
    </citation>
    <scope>NUCLEOTIDE SEQUENCE</scope>
    <source>
        <strain evidence="3">Stay&amp;Tobe</strain>
        <tissue evidence="3">Testes</tissue>
    </source>
</reference>
<feature type="region of interest" description="Disordered" evidence="1">
    <location>
        <begin position="20"/>
        <end position="133"/>
    </location>
</feature>
<feature type="non-terminal residue" evidence="3">
    <location>
        <position position="1"/>
    </location>
</feature>
<feature type="compositionally biased region" description="Low complexity" evidence="1">
    <location>
        <begin position="157"/>
        <end position="223"/>
    </location>
</feature>
<feature type="compositionally biased region" description="Polar residues" evidence="1">
    <location>
        <begin position="91"/>
        <end position="103"/>
    </location>
</feature>
<feature type="compositionally biased region" description="Low complexity" evidence="1">
    <location>
        <begin position="31"/>
        <end position="62"/>
    </location>
</feature>
<dbReference type="EMBL" id="JASPKZ010007182">
    <property type="protein sequence ID" value="KAJ9586237.1"/>
    <property type="molecule type" value="Genomic_DNA"/>
</dbReference>
<dbReference type="InterPro" id="IPR056429">
    <property type="entry name" value="PH_CMIP"/>
</dbReference>
<evidence type="ECO:0000313" key="4">
    <source>
        <dbReference type="Proteomes" id="UP001233999"/>
    </source>
</evidence>
<sequence>DTQAAKVSSCTALMFCFSSPFGRRDRGQFEAPGSATDSTGTGDPSTTVVVVDNSTANNNDSTSGEDSPLQGKTEERKENARSNRWIKVPTLRNSKGVSSMSDTRNFDDVSTSSSSSSNNSRSNSCNRDVNSVMAPPTMTLLVNNTEPEIGNHRHFQNNNSKNRNHHNSQLSISASSSSSSDNSSSPMAPPSSSSSSTSSGSIRQNSVESSSSSGSSSGLSDGIIPSPVSPTVVTAIAPVQQTTLPTSLLQTTSLPIYLGSGGTLSSLGPGPRFKTLLEGDIQVCYLNHTRTVVSKILSSKFLRRWETHHLYLNDSCISSKT</sequence>
<accession>A0AAD7ZT86</accession>
<evidence type="ECO:0000259" key="2">
    <source>
        <dbReference type="Pfam" id="PF23066"/>
    </source>
</evidence>
<comment type="caution">
    <text evidence="3">The sequence shown here is derived from an EMBL/GenBank/DDBJ whole genome shotgun (WGS) entry which is preliminary data.</text>
</comment>
<feature type="compositionally biased region" description="Low complexity" evidence="1">
    <location>
        <begin position="108"/>
        <end position="132"/>
    </location>
</feature>
<evidence type="ECO:0000256" key="1">
    <source>
        <dbReference type="SAM" id="MobiDB-lite"/>
    </source>
</evidence>